<dbReference type="PANTHER" id="PTHR45436">
    <property type="entry name" value="SENSOR HISTIDINE KINASE YKOH"/>
    <property type="match status" value="1"/>
</dbReference>
<dbReference type="InterPro" id="IPR050428">
    <property type="entry name" value="TCS_sensor_his_kinase"/>
</dbReference>
<evidence type="ECO:0000256" key="3">
    <source>
        <dbReference type="ARBA" id="ARBA00012438"/>
    </source>
</evidence>
<evidence type="ECO:0000256" key="5">
    <source>
        <dbReference type="ARBA" id="ARBA00022679"/>
    </source>
</evidence>
<evidence type="ECO:0000256" key="2">
    <source>
        <dbReference type="ARBA" id="ARBA00004141"/>
    </source>
</evidence>
<dbReference type="InterPro" id="IPR003660">
    <property type="entry name" value="HAMP_dom"/>
</dbReference>
<dbReference type="GO" id="GO:0016301">
    <property type="term" value="F:kinase activity"/>
    <property type="evidence" value="ECO:0007669"/>
    <property type="project" value="UniProtKB-KW"/>
</dbReference>
<dbReference type="EMBL" id="JAODYH010000004">
    <property type="protein sequence ID" value="MCT9811003.1"/>
    <property type="molecule type" value="Genomic_DNA"/>
</dbReference>
<comment type="catalytic activity">
    <reaction evidence="1">
        <text>ATP + protein L-histidine = ADP + protein N-phospho-L-histidine.</text>
        <dbReference type="EC" id="2.7.13.3"/>
    </reaction>
</comment>
<evidence type="ECO:0000256" key="11">
    <source>
        <dbReference type="ARBA" id="ARBA00023012"/>
    </source>
</evidence>
<evidence type="ECO:0000256" key="10">
    <source>
        <dbReference type="ARBA" id="ARBA00022989"/>
    </source>
</evidence>
<dbReference type="Gene3D" id="1.10.287.130">
    <property type="match status" value="1"/>
</dbReference>
<accession>A0ABT2PKL8</accession>
<reference evidence="15 16" key="1">
    <citation type="submission" date="2022-09" db="EMBL/GenBank/DDBJ databases">
        <title>Draft genome of isolate Be4.</title>
        <authorList>
            <person name="Sanchez-Castro I."/>
            <person name="Martinez-Rodriguez P."/>
            <person name="Descostes M."/>
            <person name="Merroun M."/>
        </authorList>
    </citation>
    <scope>NUCLEOTIDE SEQUENCE [LARGE SCALE GENOMIC DNA]</scope>
    <source>
        <strain evidence="15 16">Be4</strain>
    </source>
</reference>
<dbReference type="InterPro" id="IPR005467">
    <property type="entry name" value="His_kinase_dom"/>
</dbReference>
<dbReference type="RefSeq" id="WP_261500164.1">
    <property type="nucleotide sequence ID" value="NZ_JAODYH010000004.1"/>
</dbReference>
<evidence type="ECO:0000256" key="9">
    <source>
        <dbReference type="ARBA" id="ARBA00022840"/>
    </source>
</evidence>
<protein>
    <recommendedName>
        <fullName evidence="3">histidine kinase</fullName>
        <ecNumber evidence="3">2.7.13.3</ecNumber>
    </recommendedName>
</protein>
<keyword evidence="12" id="KW-0472">Membrane</keyword>
<keyword evidence="10 12" id="KW-1133">Transmembrane helix</keyword>
<dbReference type="SUPFAM" id="SSF55874">
    <property type="entry name" value="ATPase domain of HSP90 chaperone/DNA topoisomerase II/histidine kinase"/>
    <property type="match status" value="1"/>
</dbReference>
<sequence>MSAPTPAADAPQPSLVSSLTRTLLAAVVLVWALGTVLVAWYVNYQIQHNFDFELSESAHRQLFAAPMYIPAAGEEIPAVMHEPPDTVHDAPLLLQLRDLQGRVLVRTAAAPETGWTSQLAEGFSDTHNYRVFTLYDPAKQLWLQMADTREERREASRNTLSGLVLLLLLILPVLAFIIRWVARRQLRSLGDIQEQIQARNGRNLEPLRTTHYPLELAQVGLGVNLLLDRLQEALNVERSLAANAAHELRTPLASVRLRLHTAIDQAEASAAASVPLSEAKAALQALETLSHRTERLLQLSRAEAGDTARFAPLDLVQLAGTLAQEFWQQPRALKRLDWIAPEGHEPVWVLGDIDSLAIALRNLLDNALTHTQAAVELSVERSPQPALVVRDHGPGVPTAQLPHILERHVRADSQRLGYGLGMSIVGSIVQKHGARLELRSPLEDGSQGLEVRLKFASLSAPTAG</sequence>
<evidence type="ECO:0000256" key="7">
    <source>
        <dbReference type="ARBA" id="ARBA00022741"/>
    </source>
</evidence>
<evidence type="ECO:0000259" key="14">
    <source>
        <dbReference type="PROSITE" id="PS50885"/>
    </source>
</evidence>
<keyword evidence="5" id="KW-0808">Transferase</keyword>
<organism evidence="15 16">
    <name type="scientific">Acidovorax bellezanensis</name>
    <dbReference type="NCBI Taxonomy" id="2976702"/>
    <lineage>
        <taxon>Bacteria</taxon>
        <taxon>Pseudomonadati</taxon>
        <taxon>Pseudomonadota</taxon>
        <taxon>Betaproteobacteria</taxon>
        <taxon>Burkholderiales</taxon>
        <taxon>Comamonadaceae</taxon>
        <taxon>Acidovorax</taxon>
    </lineage>
</organism>
<evidence type="ECO:0000259" key="13">
    <source>
        <dbReference type="PROSITE" id="PS50109"/>
    </source>
</evidence>
<gene>
    <name evidence="15" type="ORF">N0K08_10185</name>
</gene>
<dbReference type="SUPFAM" id="SSF47384">
    <property type="entry name" value="Homodimeric domain of signal transducing histidine kinase"/>
    <property type="match status" value="1"/>
</dbReference>
<dbReference type="InterPro" id="IPR003594">
    <property type="entry name" value="HATPase_dom"/>
</dbReference>
<evidence type="ECO:0000256" key="4">
    <source>
        <dbReference type="ARBA" id="ARBA00022553"/>
    </source>
</evidence>
<dbReference type="InterPro" id="IPR036890">
    <property type="entry name" value="HATPase_C_sf"/>
</dbReference>
<dbReference type="Gene3D" id="3.30.565.10">
    <property type="entry name" value="Histidine kinase-like ATPase, C-terminal domain"/>
    <property type="match status" value="1"/>
</dbReference>
<feature type="domain" description="Histidine kinase" evidence="13">
    <location>
        <begin position="243"/>
        <end position="459"/>
    </location>
</feature>
<evidence type="ECO:0000256" key="6">
    <source>
        <dbReference type="ARBA" id="ARBA00022692"/>
    </source>
</evidence>
<keyword evidence="11" id="KW-0902">Two-component regulatory system</keyword>
<dbReference type="CDD" id="cd00082">
    <property type="entry name" value="HisKA"/>
    <property type="match status" value="1"/>
</dbReference>
<feature type="domain" description="HAMP" evidence="14">
    <location>
        <begin position="183"/>
        <end position="235"/>
    </location>
</feature>
<dbReference type="PROSITE" id="PS50885">
    <property type="entry name" value="HAMP"/>
    <property type="match status" value="1"/>
</dbReference>
<evidence type="ECO:0000256" key="12">
    <source>
        <dbReference type="SAM" id="Phobius"/>
    </source>
</evidence>
<name>A0ABT2PKL8_9BURK</name>
<dbReference type="InterPro" id="IPR003661">
    <property type="entry name" value="HisK_dim/P_dom"/>
</dbReference>
<dbReference type="Proteomes" id="UP001525968">
    <property type="component" value="Unassembled WGS sequence"/>
</dbReference>
<feature type="transmembrane region" description="Helical" evidence="12">
    <location>
        <begin position="23"/>
        <end position="42"/>
    </location>
</feature>
<proteinExistence type="predicted"/>
<keyword evidence="6 12" id="KW-0812">Transmembrane</keyword>
<dbReference type="PROSITE" id="PS50109">
    <property type="entry name" value="HIS_KIN"/>
    <property type="match status" value="1"/>
</dbReference>
<dbReference type="SMART" id="SM00387">
    <property type="entry name" value="HATPase_c"/>
    <property type="match status" value="1"/>
</dbReference>
<evidence type="ECO:0000256" key="8">
    <source>
        <dbReference type="ARBA" id="ARBA00022777"/>
    </source>
</evidence>
<evidence type="ECO:0000313" key="15">
    <source>
        <dbReference type="EMBL" id="MCT9811003.1"/>
    </source>
</evidence>
<keyword evidence="4" id="KW-0597">Phosphoprotein</keyword>
<dbReference type="EC" id="2.7.13.3" evidence="3"/>
<comment type="subcellular location">
    <subcellularLocation>
        <location evidence="2">Membrane</location>
        <topology evidence="2">Multi-pass membrane protein</topology>
    </subcellularLocation>
</comment>
<feature type="transmembrane region" description="Helical" evidence="12">
    <location>
        <begin position="159"/>
        <end position="182"/>
    </location>
</feature>
<dbReference type="SMART" id="SM00388">
    <property type="entry name" value="HisKA"/>
    <property type="match status" value="1"/>
</dbReference>
<dbReference type="PANTHER" id="PTHR45436:SF14">
    <property type="entry name" value="SENSOR PROTEIN QSEC"/>
    <property type="match status" value="1"/>
</dbReference>
<evidence type="ECO:0000256" key="1">
    <source>
        <dbReference type="ARBA" id="ARBA00000085"/>
    </source>
</evidence>
<dbReference type="Pfam" id="PF02518">
    <property type="entry name" value="HATPase_c"/>
    <property type="match status" value="1"/>
</dbReference>
<keyword evidence="9" id="KW-0067">ATP-binding</keyword>
<evidence type="ECO:0000313" key="16">
    <source>
        <dbReference type="Proteomes" id="UP001525968"/>
    </source>
</evidence>
<comment type="caution">
    <text evidence="15">The sequence shown here is derived from an EMBL/GenBank/DDBJ whole genome shotgun (WGS) entry which is preliminary data.</text>
</comment>
<dbReference type="Pfam" id="PF00512">
    <property type="entry name" value="HisKA"/>
    <property type="match status" value="1"/>
</dbReference>
<dbReference type="InterPro" id="IPR036097">
    <property type="entry name" value="HisK_dim/P_sf"/>
</dbReference>
<keyword evidence="7" id="KW-0547">Nucleotide-binding</keyword>
<keyword evidence="16" id="KW-1185">Reference proteome</keyword>
<keyword evidence="8 15" id="KW-0418">Kinase</keyword>